<dbReference type="Proteomes" id="UP001252875">
    <property type="component" value="Unassembled WGS sequence"/>
</dbReference>
<proteinExistence type="predicted"/>
<dbReference type="RefSeq" id="WP_311821265.1">
    <property type="nucleotide sequence ID" value="NZ_JARPYF010000001.1"/>
</dbReference>
<protein>
    <recommendedName>
        <fullName evidence="3">DUF4178 domain-containing protein</fullName>
    </recommendedName>
</protein>
<organism evidence="1 2">
    <name type="scientific">Enterococcus hulanensis</name>
    <dbReference type="NCBI Taxonomy" id="2559929"/>
    <lineage>
        <taxon>Bacteria</taxon>
        <taxon>Bacillati</taxon>
        <taxon>Bacillota</taxon>
        <taxon>Bacilli</taxon>
        <taxon>Lactobacillales</taxon>
        <taxon>Enterococcaceae</taxon>
        <taxon>Enterococcus</taxon>
    </lineage>
</organism>
<gene>
    <name evidence="1" type="ORF">P7D85_01470</name>
</gene>
<evidence type="ECO:0008006" key="3">
    <source>
        <dbReference type="Google" id="ProtNLM"/>
    </source>
</evidence>
<accession>A0ABU3EU80</accession>
<evidence type="ECO:0000313" key="1">
    <source>
        <dbReference type="EMBL" id="MDT2598421.1"/>
    </source>
</evidence>
<reference evidence="1 2" key="1">
    <citation type="submission" date="2023-03" db="EMBL/GenBank/DDBJ databases">
        <authorList>
            <person name="Shen W."/>
            <person name="Cai J."/>
        </authorList>
    </citation>
    <scope>NUCLEOTIDE SEQUENCE [LARGE SCALE GENOMIC DNA]</scope>
    <source>
        <strain evidence="1 2">D6-4</strain>
    </source>
</reference>
<sequence>MKLKYTKKQLDFGEYRAGRVIWIRTLKGESLVKLNVLDKDGVILYRVTELPGDTTYEIEEGYLTLEQLETIKDLISQNYPDFDREDEDEVDFMLGDFGRQIACCQWLAQDSKKSQQMIVDSVLYSTNDYIEDETFQTNYFEKGLTHDEVLKKYMAPKLIENSTFNALEVTISESGIVSIYQVTIEEVQDYD</sequence>
<keyword evidence="2" id="KW-1185">Reference proteome</keyword>
<dbReference type="EMBL" id="JARPYI010000001">
    <property type="protein sequence ID" value="MDT2598421.1"/>
    <property type="molecule type" value="Genomic_DNA"/>
</dbReference>
<name>A0ABU3EU80_9ENTE</name>
<evidence type="ECO:0000313" key="2">
    <source>
        <dbReference type="Proteomes" id="UP001252875"/>
    </source>
</evidence>
<comment type="caution">
    <text evidence="1">The sequence shown here is derived from an EMBL/GenBank/DDBJ whole genome shotgun (WGS) entry which is preliminary data.</text>
</comment>